<feature type="transmembrane region" description="Helical" evidence="1">
    <location>
        <begin position="6"/>
        <end position="28"/>
    </location>
</feature>
<evidence type="ECO:0008006" key="4">
    <source>
        <dbReference type="Google" id="ProtNLM"/>
    </source>
</evidence>
<keyword evidence="1" id="KW-0472">Membrane</keyword>
<gene>
    <name evidence="2" type="ORF">Ahy_A03g012777</name>
</gene>
<keyword evidence="1" id="KW-1133">Transmembrane helix</keyword>
<dbReference type="AlphaFoldDB" id="A0A445DUC4"/>
<keyword evidence="3" id="KW-1185">Reference proteome</keyword>
<sequence length="99" mass="11473">MESFGMPYVHMVGVLVYLSMTTIPRSLIFDRWIKKANDKICVGEIPDAAYMSMHAAMLEDCRELVNLSCWFFEDYFDVKQDWPKSTYPYGGTSPKARQC</sequence>
<organism evidence="2 3">
    <name type="scientific">Arachis hypogaea</name>
    <name type="common">Peanut</name>
    <dbReference type="NCBI Taxonomy" id="3818"/>
    <lineage>
        <taxon>Eukaryota</taxon>
        <taxon>Viridiplantae</taxon>
        <taxon>Streptophyta</taxon>
        <taxon>Embryophyta</taxon>
        <taxon>Tracheophyta</taxon>
        <taxon>Spermatophyta</taxon>
        <taxon>Magnoliopsida</taxon>
        <taxon>eudicotyledons</taxon>
        <taxon>Gunneridae</taxon>
        <taxon>Pentapetalae</taxon>
        <taxon>rosids</taxon>
        <taxon>fabids</taxon>
        <taxon>Fabales</taxon>
        <taxon>Fabaceae</taxon>
        <taxon>Papilionoideae</taxon>
        <taxon>50 kb inversion clade</taxon>
        <taxon>dalbergioids sensu lato</taxon>
        <taxon>Dalbergieae</taxon>
        <taxon>Pterocarpus clade</taxon>
        <taxon>Arachis</taxon>
    </lineage>
</organism>
<evidence type="ECO:0000313" key="3">
    <source>
        <dbReference type="Proteomes" id="UP000289738"/>
    </source>
</evidence>
<name>A0A445DUC4_ARAHY</name>
<comment type="caution">
    <text evidence="2">The sequence shown here is derived from an EMBL/GenBank/DDBJ whole genome shotgun (WGS) entry which is preliminary data.</text>
</comment>
<dbReference type="Proteomes" id="UP000289738">
    <property type="component" value="Chromosome A03"/>
</dbReference>
<dbReference type="EMBL" id="SDMP01000003">
    <property type="protein sequence ID" value="RYR66711.1"/>
    <property type="molecule type" value="Genomic_DNA"/>
</dbReference>
<evidence type="ECO:0000313" key="2">
    <source>
        <dbReference type="EMBL" id="RYR66711.1"/>
    </source>
</evidence>
<accession>A0A445DUC4</accession>
<proteinExistence type="predicted"/>
<keyword evidence="1" id="KW-0812">Transmembrane</keyword>
<reference evidence="2 3" key="1">
    <citation type="submission" date="2019-01" db="EMBL/GenBank/DDBJ databases">
        <title>Sequencing of cultivated peanut Arachis hypogaea provides insights into genome evolution and oil improvement.</title>
        <authorList>
            <person name="Chen X."/>
        </authorList>
    </citation>
    <scope>NUCLEOTIDE SEQUENCE [LARGE SCALE GENOMIC DNA]</scope>
    <source>
        <strain evidence="3">cv. Fuhuasheng</strain>
        <tissue evidence="2">Leaves</tissue>
    </source>
</reference>
<evidence type="ECO:0000256" key="1">
    <source>
        <dbReference type="SAM" id="Phobius"/>
    </source>
</evidence>
<protein>
    <recommendedName>
        <fullName evidence="4">Protein FAR1-RELATED SEQUENCE</fullName>
    </recommendedName>
</protein>